<gene>
    <name evidence="2" type="ORF">IHE55_12735</name>
</gene>
<dbReference type="InterPro" id="IPR005025">
    <property type="entry name" value="FMN_Rdtase-like_dom"/>
</dbReference>
<dbReference type="PANTHER" id="PTHR30543">
    <property type="entry name" value="CHROMATE REDUCTASE"/>
    <property type="match status" value="1"/>
</dbReference>
<name>A0ABS0NK95_9ACTN</name>
<sequence>MDIDNNAVPSATSTTPDTPVRLAVIVGSVRDGRFGPVVANWFTERARAHGGLEVDVIDLAETELPARLSGSPGPEAAAALGAVTPRLAAADAFVVVTPEYNHSYPGPLKNAIDWHREQWQAKPVGFVSYGGLSGGLRAVEHLRPVFAELHTVTVRDTVSFHNAWERFGNDGQPLDAAGANGAAKTMLDQLLWWAKALRTARATHPYGS</sequence>
<reference evidence="2 3" key="1">
    <citation type="submission" date="2020-09" db="EMBL/GenBank/DDBJ databases">
        <title>Biosynthesis of the nuclear factor of activated T cells inhibitor NFAT-133 and its congeners in Streptomyces pactum.</title>
        <authorList>
            <person name="Zhou W."/>
            <person name="Posri P."/>
            <person name="Abugrain M.E."/>
            <person name="Weisberg A.J."/>
            <person name="Chang J.H."/>
            <person name="Mahmud T."/>
        </authorList>
    </citation>
    <scope>NUCLEOTIDE SEQUENCE [LARGE SCALE GENOMIC DNA]</scope>
    <source>
        <strain evidence="2 3">ATCC 27456</strain>
    </source>
</reference>
<dbReference type="InterPro" id="IPR050712">
    <property type="entry name" value="NAD(P)H-dep_reductase"/>
</dbReference>
<dbReference type="SUPFAM" id="SSF52218">
    <property type="entry name" value="Flavoproteins"/>
    <property type="match status" value="1"/>
</dbReference>
<feature type="domain" description="NADPH-dependent FMN reductase-like" evidence="1">
    <location>
        <begin position="21"/>
        <end position="165"/>
    </location>
</feature>
<dbReference type="PANTHER" id="PTHR30543:SF21">
    <property type="entry name" value="NAD(P)H-DEPENDENT FMN REDUCTASE LOT6"/>
    <property type="match status" value="1"/>
</dbReference>
<evidence type="ECO:0000313" key="2">
    <source>
        <dbReference type="EMBL" id="MBH5335619.1"/>
    </source>
</evidence>
<dbReference type="InterPro" id="IPR029039">
    <property type="entry name" value="Flavoprotein-like_sf"/>
</dbReference>
<accession>A0ABS0NK95</accession>
<dbReference type="Pfam" id="PF03358">
    <property type="entry name" value="FMN_red"/>
    <property type="match status" value="1"/>
</dbReference>
<dbReference type="RefSeq" id="WP_197989143.1">
    <property type="nucleotide sequence ID" value="NZ_JACYXC010000001.1"/>
</dbReference>
<dbReference type="Gene3D" id="3.40.50.360">
    <property type="match status" value="1"/>
</dbReference>
<evidence type="ECO:0000259" key="1">
    <source>
        <dbReference type="Pfam" id="PF03358"/>
    </source>
</evidence>
<dbReference type="Proteomes" id="UP000807371">
    <property type="component" value="Unassembled WGS sequence"/>
</dbReference>
<dbReference type="EMBL" id="JACYXC010000001">
    <property type="protein sequence ID" value="MBH5335619.1"/>
    <property type="molecule type" value="Genomic_DNA"/>
</dbReference>
<proteinExistence type="predicted"/>
<evidence type="ECO:0000313" key="3">
    <source>
        <dbReference type="Proteomes" id="UP000807371"/>
    </source>
</evidence>
<organism evidence="2 3">
    <name type="scientific">Streptomyces pactum</name>
    <dbReference type="NCBI Taxonomy" id="68249"/>
    <lineage>
        <taxon>Bacteria</taxon>
        <taxon>Bacillati</taxon>
        <taxon>Actinomycetota</taxon>
        <taxon>Actinomycetes</taxon>
        <taxon>Kitasatosporales</taxon>
        <taxon>Streptomycetaceae</taxon>
        <taxon>Streptomyces</taxon>
    </lineage>
</organism>
<comment type="caution">
    <text evidence="2">The sequence shown here is derived from an EMBL/GenBank/DDBJ whole genome shotgun (WGS) entry which is preliminary data.</text>
</comment>
<keyword evidence="3" id="KW-1185">Reference proteome</keyword>
<protein>
    <submittedName>
        <fullName evidence="2">NAD(P)H-dependent oxidoreductase</fullName>
    </submittedName>
</protein>